<comment type="caution">
    <text evidence="7">The sequence shown here is derived from an EMBL/GenBank/DDBJ whole genome shotgun (WGS) entry which is preliminary data.</text>
</comment>
<keyword evidence="3 5" id="KW-1133">Transmembrane helix</keyword>
<dbReference type="RefSeq" id="WP_198882544.1">
    <property type="nucleotide sequence ID" value="NZ_JAEKJA010000010.1"/>
</dbReference>
<protein>
    <submittedName>
        <fullName evidence="7">NnrU family protein</fullName>
    </submittedName>
</protein>
<feature type="transmembrane region" description="Helical" evidence="5">
    <location>
        <begin position="159"/>
        <end position="180"/>
    </location>
</feature>
<keyword evidence="2 5" id="KW-0812">Transmembrane</keyword>
<accession>A0A934IH77</accession>
<evidence type="ECO:0000313" key="8">
    <source>
        <dbReference type="Proteomes" id="UP000609531"/>
    </source>
</evidence>
<dbReference type="AlphaFoldDB" id="A0A934IH77"/>
<evidence type="ECO:0000259" key="6">
    <source>
        <dbReference type="Pfam" id="PF07298"/>
    </source>
</evidence>
<feature type="transmembrane region" description="Helical" evidence="5">
    <location>
        <begin position="113"/>
        <end position="138"/>
    </location>
</feature>
<dbReference type="GO" id="GO:0016020">
    <property type="term" value="C:membrane"/>
    <property type="evidence" value="ECO:0007669"/>
    <property type="project" value="UniProtKB-SubCell"/>
</dbReference>
<evidence type="ECO:0000313" key="7">
    <source>
        <dbReference type="EMBL" id="MBJ3776644.1"/>
    </source>
</evidence>
<keyword evidence="4 5" id="KW-0472">Membrane</keyword>
<organism evidence="7 8">
    <name type="scientific">Acuticoccus mangrovi</name>
    <dbReference type="NCBI Taxonomy" id="2796142"/>
    <lineage>
        <taxon>Bacteria</taxon>
        <taxon>Pseudomonadati</taxon>
        <taxon>Pseudomonadota</taxon>
        <taxon>Alphaproteobacteria</taxon>
        <taxon>Hyphomicrobiales</taxon>
        <taxon>Amorphaceae</taxon>
        <taxon>Acuticoccus</taxon>
    </lineage>
</organism>
<feature type="transmembrane region" description="Helical" evidence="5">
    <location>
        <begin position="76"/>
        <end position="93"/>
    </location>
</feature>
<dbReference type="EMBL" id="JAEKJA010000010">
    <property type="protein sequence ID" value="MBJ3776644.1"/>
    <property type="molecule type" value="Genomic_DNA"/>
</dbReference>
<dbReference type="InterPro" id="IPR009915">
    <property type="entry name" value="NnrU_dom"/>
</dbReference>
<proteinExistence type="predicted"/>
<gene>
    <name evidence="7" type="ORF">JCR33_13140</name>
</gene>
<comment type="subcellular location">
    <subcellularLocation>
        <location evidence="1">Membrane</location>
        <topology evidence="1">Multi-pass membrane protein</topology>
    </subcellularLocation>
</comment>
<name>A0A934IH77_9HYPH</name>
<dbReference type="Proteomes" id="UP000609531">
    <property type="component" value="Unassembled WGS sequence"/>
</dbReference>
<evidence type="ECO:0000256" key="2">
    <source>
        <dbReference type="ARBA" id="ARBA00022692"/>
    </source>
</evidence>
<evidence type="ECO:0000256" key="5">
    <source>
        <dbReference type="SAM" id="Phobius"/>
    </source>
</evidence>
<feature type="transmembrane region" description="Helical" evidence="5">
    <location>
        <begin position="38"/>
        <end position="55"/>
    </location>
</feature>
<sequence>MVLMIVGLAVFLGAHLVPRATGLRGSLVAALGEYGYKGLFSVVSLVGIVMVSMGYGDWRFQGSPLLYRLPTGVTHLALLLMLFASISLVAAYTPSHMRKALKHPMLVAVKLWAFAHLLANGDVASVVLFGAFLAWAVVDRIILKRRERAGVIVRRPFTARWSGDAVAIVVGVIVYVLFVWKLHLWLIGVSPLPMGAVS</sequence>
<evidence type="ECO:0000256" key="3">
    <source>
        <dbReference type="ARBA" id="ARBA00022989"/>
    </source>
</evidence>
<keyword evidence="8" id="KW-1185">Reference proteome</keyword>
<evidence type="ECO:0000256" key="1">
    <source>
        <dbReference type="ARBA" id="ARBA00004141"/>
    </source>
</evidence>
<feature type="domain" description="NnrU" evidence="6">
    <location>
        <begin position="3"/>
        <end position="191"/>
    </location>
</feature>
<evidence type="ECO:0000256" key="4">
    <source>
        <dbReference type="ARBA" id="ARBA00023136"/>
    </source>
</evidence>
<reference evidence="7" key="1">
    <citation type="submission" date="2020-12" db="EMBL/GenBank/DDBJ databases">
        <title>Bacterial taxonomy.</title>
        <authorList>
            <person name="Pan X."/>
        </authorList>
    </citation>
    <scope>NUCLEOTIDE SEQUENCE</scope>
    <source>
        <strain evidence="7">B2012</strain>
    </source>
</reference>
<dbReference type="Pfam" id="PF07298">
    <property type="entry name" value="NnrU"/>
    <property type="match status" value="1"/>
</dbReference>